<organism evidence="2 3">
    <name type="scientific">Beutenbergia cavernae (strain ATCC BAA-8 / DSM 12333 / CCUG 43141 / JCM 11478 / NBRC 16432 / NCIMB 13614 / HKI 0122)</name>
    <dbReference type="NCBI Taxonomy" id="471853"/>
    <lineage>
        <taxon>Bacteria</taxon>
        <taxon>Bacillati</taxon>
        <taxon>Actinomycetota</taxon>
        <taxon>Actinomycetes</taxon>
        <taxon>Micrococcales</taxon>
        <taxon>Beutenbergiaceae</taxon>
        <taxon>Beutenbergia</taxon>
    </lineage>
</organism>
<dbReference type="OrthoDB" id="3830423at2"/>
<keyword evidence="1" id="KW-1133">Transmembrane helix</keyword>
<dbReference type="EMBL" id="CP001618">
    <property type="protein sequence ID" value="ACQ81275.1"/>
    <property type="molecule type" value="Genomic_DNA"/>
</dbReference>
<feature type="transmembrane region" description="Helical" evidence="1">
    <location>
        <begin position="6"/>
        <end position="27"/>
    </location>
</feature>
<dbReference type="RefSeq" id="WP_015883515.1">
    <property type="nucleotide sequence ID" value="NC_012669.1"/>
</dbReference>
<feature type="transmembrane region" description="Helical" evidence="1">
    <location>
        <begin position="39"/>
        <end position="56"/>
    </location>
</feature>
<gene>
    <name evidence="2" type="ordered locus">Bcav_3031</name>
</gene>
<dbReference type="Proteomes" id="UP000007962">
    <property type="component" value="Chromosome"/>
</dbReference>
<reference evidence="2 3" key="1">
    <citation type="journal article" date="2009" name="Stand. Genomic Sci.">
        <title>Complete genome sequence of Beutenbergia cavernae type strain (HKI 0122).</title>
        <authorList>
            <person name="Land M."/>
            <person name="Pukall R."/>
            <person name="Abt B."/>
            <person name="Goker M."/>
            <person name="Rohde M."/>
            <person name="Glavina Del Rio T."/>
            <person name="Tice H."/>
            <person name="Copeland A."/>
            <person name="Cheng J.F."/>
            <person name="Lucas S."/>
            <person name="Chen F."/>
            <person name="Nolan M."/>
            <person name="Bruce D."/>
            <person name="Goodwin L."/>
            <person name="Pitluck S."/>
            <person name="Ivanova N."/>
            <person name="Mavromatis K."/>
            <person name="Ovchinnikova G."/>
            <person name="Pati A."/>
            <person name="Chen A."/>
            <person name="Palaniappan K."/>
            <person name="Hauser L."/>
            <person name="Chang Y.J."/>
            <person name="Jefferies C.C."/>
            <person name="Saunders E."/>
            <person name="Brettin T."/>
            <person name="Detter J.C."/>
            <person name="Han C."/>
            <person name="Chain P."/>
            <person name="Bristow J."/>
            <person name="Eisen J.A."/>
            <person name="Markowitz V."/>
            <person name="Hugenholtz P."/>
            <person name="Kyrpides N.C."/>
            <person name="Klenk H.P."/>
            <person name="Lapidus A."/>
        </authorList>
    </citation>
    <scope>NUCLEOTIDE SEQUENCE [LARGE SCALE GENOMIC DNA]</scope>
    <source>
        <strain evidence="3">ATCC BAA-8 / DSM 12333 / NBRC 16432</strain>
    </source>
</reference>
<feature type="transmembrane region" description="Helical" evidence="1">
    <location>
        <begin position="93"/>
        <end position="114"/>
    </location>
</feature>
<evidence type="ECO:0000313" key="3">
    <source>
        <dbReference type="Proteomes" id="UP000007962"/>
    </source>
</evidence>
<keyword evidence="1" id="KW-0472">Membrane</keyword>
<dbReference type="HOGENOM" id="CLU_145468_1_0_11"/>
<dbReference type="KEGG" id="bcv:Bcav_3031"/>
<dbReference type="STRING" id="471853.Bcav_3031"/>
<proteinExistence type="predicted"/>
<evidence type="ECO:0008006" key="4">
    <source>
        <dbReference type="Google" id="ProtNLM"/>
    </source>
</evidence>
<accession>C5BZU5</accession>
<keyword evidence="1" id="KW-0812">Transmembrane</keyword>
<protein>
    <recommendedName>
        <fullName evidence="4">Integral membrane protein</fullName>
    </recommendedName>
</protein>
<name>C5BZU5_BEUC1</name>
<evidence type="ECO:0000313" key="2">
    <source>
        <dbReference type="EMBL" id="ACQ81275.1"/>
    </source>
</evidence>
<keyword evidence="3" id="KW-1185">Reference proteome</keyword>
<sequence>MQTLYYVLLVLHLIGWAITLGGVLVNFRPPRIATGVMHGILTALVTGILMVGIASASDAVDDPNNMKIGVKLVIALLVTGLVIFGARRPEKVTAGLLGSIAGLTVVNIAIAVLWR</sequence>
<dbReference type="eggNOG" id="ENOG5032ZIA">
    <property type="taxonomic scope" value="Bacteria"/>
</dbReference>
<evidence type="ECO:0000256" key="1">
    <source>
        <dbReference type="SAM" id="Phobius"/>
    </source>
</evidence>
<dbReference type="AlphaFoldDB" id="C5BZU5"/>
<feature type="transmembrane region" description="Helical" evidence="1">
    <location>
        <begin position="68"/>
        <end position="86"/>
    </location>
</feature>